<organism evidence="7 8">
    <name type="scientific">Levilactobacillus paucivorans</name>
    <dbReference type="NCBI Taxonomy" id="616990"/>
    <lineage>
        <taxon>Bacteria</taxon>
        <taxon>Bacillati</taxon>
        <taxon>Bacillota</taxon>
        <taxon>Bacilli</taxon>
        <taxon>Lactobacillales</taxon>
        <taxon>Lactobacillaceae</taxon>
        <taxon>Levilactobacillus</taxon>
    </lineage>
</organism>
<sequence length="377" mass="42041">MTKPIKVMTVFGTRPEAIKMAPIILAMQQRPDAFTPITVVTAQHREMLDQVLAIFKITPDYDLNIMRPQQTLSGITTRVLNQLDDVLTEAKPDIVLVHGDTTTTFAASVSAFYHQTMLGHVEAGLRTWDKYSPYPEEMNRQLTDILSDLYFAPTTLSKANLLKQAHPADQIYITGNTAIDALKQTVDPGYHHAVLDQVAADHRMILLTMHRRENQGAPMHTVFKAVRREVEAHPDVEVVYPVHLSPVVQQAAHEELDGMDRIHLIDPLDVVDFHNMAARSFFIMTDSGGVQEEAPSLNKPVLVLRDTTERPEGVENGTLKLVGTDPKRVTEAMEQLLTDEQAYQRMATAENPYGDGHASERILQAIETKINGGNLNG</sequence>
<evidence type="ECO:0000259" key="6">
    <source>
        <dbReference type="Pfam" id="PF02350"/>
    </source>
</evidence>
<dbReference type="Pfam" id="PF02350">
    <property type="entry name" value="Epimerase_2"/>
    <property type="match status" value="1"/>
</dbReference>
<evidence type="ECO:0000313" key="7">
    <source>
        <dbReference type="EMBL" id="KRO01177.1"/>
    </source>
</evidence>
<dbReference type="OrthoDB" id="9803238at2"/>
<evidence type="ECO:0000256" key="2">
    <source>
        <dbReference type="ARBA" id="ARBA00038209"/>
    </source>
</evidence>
<dbReference type="RefSeq" id="WP_157054394.1">
    <property type="nucleotide sequence ID" value="NZ_JQCA01000119.1"/>
</dbReference>
<dbReference type="NCBIfam" id="TIGR00236">
    <property type="entry name" value="wecB"/>
    <property type="match status" value="1"/>
</dbReference>
<evidence type="ECO:0000256" key="1">
    <source>
        <dbReference type="ARBA" id="ARBA00023235"/>
    </source>
</evidence>
<dbReference type="EC" id="5.1.3.14" evidence="3"/>
<evidence type="ECO:0000313" key="8">
    <source>
        <dbReference type="Proteomes" id="UP000051906"/>
    </source>
</evidence>
<dbReference type="STRING" id="616990.IV54_GL000535"/>
<protein>
    <recommendedName>
        <fullName evidence="3">UDP-N-acetylglucosamine 2-epimerase (non-hydrolyzing)</fullName>
        <ecNumber evidence="3">5.1.3.14</ecNumber>
    </recommendedName>
    <alternativeName>
        <fullName evidence="4">UDP-GlcNAc-2-epimerase</fullName>
    </alternativeName>
</protein>
<comment type="caution">
    <text evidence="7">The sequence shown here is derived from an EMBL/GenBank/DDBJ whole genome shotgun (WGS) entry which is preliminary data.</text>
</comment>
<dbReference type="InterPro" id="IPR029767">
    <property type="entry name" value="WecB-like"/>
</dbReference>
<dbReference type="GO" id="GO:0008761">
    <property type="term" value="F:UDP-N-acetylglucosamine 2-epimerase activity"/>
    <property type="evidence" value="ECO:0007669"/>
    <property type="project" value="UniProtKB-EC"/>
</dbReference>
<dbReference type="FunFam" id="3.40.50.2000:FF:000043">
    <property type="entry name" value="UDP-N-acetylglucosamine 2-epimerase"/>
    <property type="match status" value="1"/>
</dbReference>
<dbReference type="InterPro" id="IPR003331">
    <property type="entry name" value="UDP_GlcNAc_Epimerase_2_dom"/>
</dbReference>
<accession>A0A0R2LH99</accession>
<feature type="domain" description="UDP-N-acetylglucosamine 2-epimerase" evidence="6">
    <location>
        <begin position="32"/>
        <end position="367"/>
    </location>
</feature>
<dbReference type="SUPFAM" id="SSF53756">
    <property type="entry name" value="UDP-Glycosyltransferase/glycogen phosphorylase"/>
    <property type="match status" value="1"/>
</dbReference>
<dbReference type="EMBL" id="JQCA01000119">
    <property type="protein sequence ID" value="KRO01177.1"/>
    <property type="molecule type" value="Genomic_DNA"/>
</dbReference>
<reference evidence="7 8" key="1">
    <citation type="journal article" date="2015" name="Genome Announc.">
        <title>Expanding the biotechnology potential of lactobacilli through comparative genomics of 213 strains and associated genera.</title>
        <authorList>
            <person name="Sun Z."/>
            <person name="Harris H.M."/>
            <person name="McCann A."/>
            <person name="Guo C."/>
            <person name="Argimon S."/>
            <person name="Zhang W."/>
            <person name="Yang X."/>
            <person name="Jeffery I.B."/>
            <person name="Cooney J.C."/>
            <person name="Kagawa T.F."/>
            <person name="Liu W."/>
            <person name="Song Y."/>
            <person name="Salvetti E."/>
            <person name="Wrobel A."/>
            <person name="Rasinkangas P."/>
            <person name="Parkhill J."/>
            <person name="Rea M.C."/>
            <person name="O'Sullivan O."/>
            <person name="Ritari J."/>
            <person name="Douillard F.P."/>
            <person name="Paul Ross R."/>
            <person name="Yang R."/>
            <person name="Briner A.E."/>
            <person name="Felis G.E."/>
            <person name="de Vos W.M."/>
            <person name="Barrangou R."/>
            <person name="Klaenhammer T.R."/>
            <person name="Caufield P.W."/>
            <person name="Cui Y."/>
            <person name="Zhang H."/>
            <person name="O'Toole P.W."/>
        </authorList>
    </citation>
    <scope>NUCLEOTIDE SEQUENCE [LARGE SCALE GENOMIC DNA]</scope>
    <source>
        <strain evidence="7 8">DSM 22467</strain>
    </source>
</reference>
<evidence type="ECO:0000256" key="4">
    <source>
        <dbReference type="ARBA" id="ARBA00079400"/>
    </source>
</evidence>
<dbReference type="Proteomes" id="UP000051906">
    <property type="component" value="Unassembled WGS sequence"/>
</dbReference>
<dbReference type="AlphaFoldDB" id="A0A0R2LH99"/>
<dbReference type="Gene3D" id="3.40.50.2000">
    <property type="entry name" value="Glycogen Phosphorylase B"/>
    <property type="match status" value="2"/>
</dbReference>
<dbReference type="PATRIC" id="fig|616990.3.peg.573"/>
<gene>
    <name evidence="7" type="ORF">IV54_GL000535</name>
</gene>
<dbReference type="PANTHER" id="PTHR43174">
    <property type="entry name" value="UDP-N-ACETYLGLUCOSAMINE 2-EPIMERASE"/>
    <property type="match status" value="1"/>
</dbReference>
<name>A0A0R2LH99_9LACO</name>
<dbReference type="PANTHER" id="PTHR43174:SF2">
    <property type="entry name" value="UDP-N-ACETYLGLUCOSAMINE 2-EPIMERASE"/>
    <property type="match status" value="1"/>
</dbReference>
<keyword evidence="1 5" id="KW-0413">Isomerase</keyword>
<dbReference type="CDD" id="cd03786">
    <property type="entry name" value="GTB_UDP-GlcNAc_2-Epimerase"/>
    <property type="match status" value="1"/>
</dbReference>
<proteinExistence type="inferred from homology"/>
<evidence type="ECO:0000256" key="3">
    <source>
        <dbReference type="ARBA" id="ARBA00038858"/>
    </source>
</evidence>
<keyword evidence="8" id="KW-1185">Reference proteome</keyword>
<evidence type="ECO:0000256" key="5">
    <source>
        <dbReference type="RuleBase" id="RU003513"/>
    </source>
</evidence>
<comment type="similarity">
    <text evidence="2 5">Belongs to the UDP-N-acetylglucosamine 2-epimerase family.</text>
</comment>